<organism evidence="9">
    <name type="scientific">marine metagenome</name>
    <dbReference type="NCBI Taxonomy" id="408172"/>
    <lineage>
        <taxon>unclassified sequences</taxon>
        <taxon>metagenomes</taxon>
        <taxon>ecological metagenomes</taxon>
    </lineage>
</organism>
<evidence type="ECO:0000256" key="3">
    <source>
        <dbReference type="ARBA" id="ARBA00022475"/>
    </source>
</evidence>
<proteinExistence type="inferred from homology"/>
<dbReference type="EMBL" id="UINC01066412">
    <property type="protein sequence ID" value="SVB97100.1"/>
    <property type="molecule type" value="Genomic_DNA"/>
</dbReference>
<feature type="compositionally biased region" description="Low complexity" evidence="7">
    <location>
        <begin position="40"/>
        <end position="53"/>
    </location>
</feature>
<dbReference type="GO" id="GO:0003774">
    <property type="term" value="F:cytoskeletal motor activity"/>
    <property type="evidence" value="ECO:0007669"/>
    <property type="project" value="InterPro"/>
</dbReference>
<accession>A0A382IBS8</accession>
<dbReference type="PRINTS" id="PR00956">
    <property type="entry name" value="FLGMOTORFLIN"/>
</dbReference>
<keyword evidence="3" id="KW-1003">Cell membrane</keyword>
<evidence type="ECO:0000256" key="4">
    <source>
        <dbReference type="ARBA" id="ARBA00022500"/>
    </source>
</evidence>
<dbReference type="InterPro" id="IPR001543">
    <property type="entry name" value="FliN-like_C"/>
</dbReference>
<dbReference type="Pfam" id="PF01052">
    <property type="entry name" value="FliMN_C"/>
    <property type="match status" value="1"/>
</dbReference>
<dbReference type="InterPro" id="IPR051469">
    <property type="entry name" value="FliN/MopA/SpaO"/>
</dbReference>
<gene>
    <name evidence="9" type="ORF">METZ01_LOCUS249954</name>
</gene>
<dbReference type="AlphaFoldDB" id="A0A382IBS8"/>
<dbReference type="PANTHER" id="PTHR43484">
    <property type="match status" value="1"/>
</dbReference>
<keyword evidence="5" id="KW-0283">Flagellar rotation</keyword>
<dbReference type="InterPro" id="IPR012826">
    <property type="entry name" value="FliN"/>
</dbReference>
<name>A0A382IBS8_9ZZZZ</name>
<feature type="domain" description="Flagellar motor switch protein FliN-like C-terminal" evidence="8">
    <location>
        <begin position="87"/>
        <end position="157"/>
    </location>
</feature>
<dbReference type="Gene3D" id="2.30.330.10">
    <property type="entry name" value="SpoA-like"/>
    <property type="match status" value="1"/>
</dbReference>
<keyword evidence="6" id="KW-0472">Membrane</keyword>
<evidence type="ECO:0000256" key="7">
    <source>
        <dbReference type="SAM" id="MobiDB-lite"/>
    </source>
</evidence>
<keyword evidence="4" id="KW-0145">Chemotaxis</keyword>
<dbReference type="PANTHER" id="PTHR43484:SF1">
    <property type="entry name" value="FLAGELLAR MOTOR SWITCH PROTEIN FLIN"/>
    <property type="match status" value="1"/>
</dbReference>
<protein>
    <recommendedName>
        <fullName evidence="8">Flagellar motor switch protein FliN-like C-terminal domain-containing protein</fullName>
    </recommendedName>
</protein>
<evidence type="ECO:0000256" key="1">
    <source>
        <dbReference type="ARBA" id="ARBA00004413"/>
    </source>
</evidence>
<evidence type="ECO:0000256" key="6">
    <source>
        <dbReference type="ARBA" id="ARBA00023136"/>
    </source>
</evidence>
<feature type="compositionally biased region" description="Acidic residues" evidence="7">
    <location>
        <begin position="1"/>
        <end position="25"/>
    </location>
</feature>
<reference evidence="9" key="1">
    <citation type="submission" date="2018-05" db="EMBL/GenBank/DDBJ databases">
        <authorList>
            <person name="Lanie J.A."/>
            <person name="Ng W.-L."/>
            <person name="Kazmierczak K.M."/>
            <person name="Andrzejewski T.M."/>
            <person name="Davidsen T.M."/>
            <person name="Wayne K.J."/>
            <person name="Tettelin H."/>
            <person name="Glass J.I."/>
            <person name="Rusch D."/>
            <person name="Podicherti R."/>
            <person name="Tsui H.-C.T."/>
            <person name="Winkler M.E."/>
        </authorList>
    </citation>
    <scope>NUCLEOTIDE SEQUENCE</scope>
</reference>
<evidence type="ECO:0000256" key="2">
    <source>
        <dbReference type="ARBA" id="ARBA00009226"/>
    </source>
</evidence>
<feature type="compositionally biased region" description="Polar residues" evidence="7">
    <location>
        <begin position="65"/>
        <end position="75"/>
    </location>
</feature>
<feature type="region of interest" description="Disordered" evidence="7">
    <location>
        <begin position="1"/>
        <end position="78"/>
    </location>
</feature>
<evidence type="ECO:0000256" key="5">
    <source>
        <dbReference type="ARBA" id="ARBA00022779"/>
    </source>
</evidence>
<comment type="subcellular location">
    <subcellularLocation>
        <location evidence="1">Cell membrane</location>
        <topology evidence="1">Peripheral membrane protein</topology>
        <orientation evidence="1">Cytoplasmic side</orientation>
    </subcellularLocation>
</comment>
<comment type="similarity">
    <text evidence="2">Belongs to the FliN/MopA/SpaO family.</text>
</comment>
<dbReference type="SUPFAM" id="SSF101801">
    <property type="entry name" value="Surface presentation of antigens (SPOA)"/>
    <property type="match status" value="1"/>
</dbReference>
<dbReference type="InterPro" id="IPR036429">
    <property type="entry name" value="SpoA-like_sf"/>
</dbReference>
<evidence type="ECO:0000313" key="9">
    <source>
        <dbReference type="EMBL" id="SVB97100.1"/>
    </source>
</evidence>
<dbReference type="GO" id="GO:0009425">
    <property type="term" value="C:bacterial-type flagellum basal body"/>
    <property type="evidence" value="ECO:0007669"/>
    <property type="project" value="InterPro"/>
</dbReference>
<dbReference type="InterPro" id="IPR001172">
    <property type="entry name" value="FliN_T3SS_HrcQb"/>
</dbReference>
<dbReference type="GO" id="GO:0071973">
    <property type="term" value="P:bacterial-type flagellum-dependent cell motility"/>
    <property type="evidence" value="ECO:0007669"/>
    <property type="project" value="InterPro"/>
</dbReference>
<dbReference type="GO" id="GO:0006935">
    <property type="term" value="P:chemotaxis"/>
    <property type="evidence" value="ECO:0007669"/>
    <property type="project" value="UniProtKB-KW"/>
</dbReference>
<dbReference type="GO" id="GO:0005886">
    <property type="term" value="C:plasma membrane"/>
    <property type="evidence" value="ECO:0007669"/>
    <property type="project" value="UniProtKB-SubCell"/>
</dbReference>
<evidence type="ECO:0000259" key="8">
    <source>
        <dbReference type="Pfam" id="PF01052"/>
    </source>
</evidence>
<sequence>MADEEIVEEEQAEEELEDGDAEGDLDSLMSEVEAKESVEDSGVSGDLSSLVSESSEEKGQDLDSMLSSAQQVSISEDQEEEGMSLDLLLEMPLAVTFEVGRAKMAISDLLSLGQGSVLDLHRLVGEPLDLFVNNRLIARGEVVVINEKFGARLTEIVPPEERIKRMGGMDHIG</sequence>
<dbReference type="NCBIfam" id="TIGR02480">
    <property type="entry name" value="fliN"/>
    <property type="match status" value="1"/>
</dbReference>